<dbReference type="CDD" id="cd07773">
    <property type="entry name" value="ASKHA_NBD_FGGY_FK"/>
    <property type="match status" value="1"/>
</dbReference>
<organism evidence="7 8">
    <name type="scientific">Paractinoplanes rhizophilus</name>
    <dbReference type="NCBI Taxonomy" id="1416877"/>
    <lineage>
        <taxon>Bacteria</taxon>
        <taxon>Bacillati</taxon>
        <taxon>Actinomycetota</taxon>
        <taxon>Actinomycetes</taxon>
        <taxon>Micromonosporales</taxon>
        <taxon>Micromonosporaceae</taxon>
        <taxon>Paractinoplanes</taxon>
    </lineage>
</organism>
<dbReference type="Gene3D" id="3.30.420.40">
    <property type="match status" value="2"/>
</dbReference>
<dbReference type="EMBL" id="JBHTBJ010000001">
    <property type="protein sequence ID" value="MFC7272960.1"/>
    <property type="molecule type" value="Genomic_DNA"/>
</dbReference>
<evidence type="ECO:0000313" key="8">
    <source>
        <dbReference type="Proteomes" id="UP001596548"/>
    </source>
</evidence>
<reference evidence="8" key="1">
    <citation type="journal article" date="2019" name="Int. J. Syst. Evol. Microbiol.">
        <title>The Global Catalogue of Microorganisms (GCM) 10K type strain sequencing project: providing services to taxonomists for standard genome sequencing and annotation.</title>
        <authorList>
            <consortium name="The Broad Institute Genomics Platform"/>
            <consortium name="The Broad Institute Genome Sequencing Center for Infectious Disease"/>
            <person name="Wu L."/>
            <person name="Ma J."/>
        </authorList>
    </citation>
    <scope>NUCLEOTIDE SEQUENCE [LARGE SCALE GENOMIC DNA]</scope>
    <source>
        <strain evidence="8">XZYJT-10</strain>
    </source>
</reference>
<dbReference type="InterPro" id="IPR018485">
    <property type="entry name" value="FGGY_C"/>
</dbReference>
<evidence type="ECO:0000256" key="2">
    <source>
        <dbReference type="ARBA" id="ARBA00022629"/>
    </source>
</evidence>
<dbReference type="PANTHER" id="PTHR43095">
    <property type="entry name" value="SUGAR KINASE"/>
    <property type="match status" value="1"/>
</dbReference>
<sequence>MPLGVGIDLGTTNTKVVLAELGEAAPRVRAAASAPTPEPGDLRATLHALLGRVLDGSAPPDAVGIASMAETGVPLGDDDAPLTGWLRWTDRRAAGEADALARRLGRDQLVAATGVRPSAKAPLAKWSWLRAQEVAMTRWAGAADLAGLLLTGRLATDHTLAGRTMAYRLPGPGEPLPAGFDAGLLAEAGLGPAQLPAVMAPGEIAGRVRGRGWGLRAGTPVVIAGHDHPVGAFACGVRRPGEVADSLGTAEAVMTVVAGAPDPVEVGRAGMSAVITVGGRHRAVVAGSPSAGAAIDWWLTHEKVDATIFDQAGFDQAGPEPTGILVLPYPAGRQAPDPDPEARLRVIGRRPEHTPAELARALLEGLCLHTRWMLAEQVRLSGTAPAVVHLLGGPVAANPVWTRIRAAVLPAPVRVIAEPEAVAVGAAMRACGVETPLPGRPEKPAEADYDAMFEQFVAAARKE</sequence>
<proteinExistence type="inferred from homology"/>
<evidence type="ECO:0000259" key="6">
    <source>
        <dbReference type="Pfam" id="PF02782"/>
    </source>
</evidence>
<dbReference type="Proteomes" id="UP001596548">
    <property type="component" value="Unassembled WGS sequence"/>
</dbReference>
<dbReference type="InterPro" id="IPR000577">
    <property type="entry name" value="Carb_kinase_FGGY"/>
</dbReference>
<comment type="similarity">
    <text evidence="1">Belongs to the FGGY kinase family.</text>
</comment>
<name>A0ABW2HN71_9ACTN</name>
<comment type="caution">
    <text evidence="7">The sequence shown here is derived from an EMBL/GenBank/DDBJ whole genome shotgun (WGS) entry which is preliminary data.</text>
</comment>
<protein>
    <submittedName>
        <fullName evidence="7">L-fuculokinase</fullName>
    </submittedName>
</protein>
<keyword evidence="3" id="KW-0808">Transferase</keyword>
<evidence type="ECO:0000256" key="1">
    <source>
        <dbReference type="ARBA" id="ARBA00009156"/>
    </source>
</evidence>
<keyword evidence="4" id="KW-0418">Kinase</keyword>
<evidence type="ECO:0000313" key="7">
    <source>
        <dbReference type="EMBL" id="MFC7272960.1"/>
    </source>
</evidence>
<dbReference type="PANTHER" id="PTHR43095:SF5">
    <property type="entry name" value="XYLULOSE KINASE"/>
    <property type="match status" value="1"/>
</dbReference>
<keyword evidence="8" id="KW-1185">Reference proteome</keyword>
<dbReference type="RefSeq" id="WP_378964409.1">
    <property type="nucleotide sequence ID" value="NZ_JBHTBJ010000001.1"/>
</dbReference>
<keyword evidence="2" id="KW-0119">Carbohydrate metabolism</keyword>
<dbReference type="SUPFAM" id="SSF53067">
    <property type="entry name" value="Actin-like ATPase domain"/>
    <property type="match status" value="2"/>
</dbReference>
<evidence type="ECO:0000256" key="3">
    <source>
        <dbReference type="ARBA" id="ARBA00022679"/>
    </source>
</evidence>
<gene>
    <name evidence="7" type="ORF">ACFQS1_03110</name>
</gene>
<dbReference type="InterPro" id="IPR018484">
    <property type="entry name" value="FGGY_N"/>
</dbReference>
<dbReference type="Pfam" id="PF00370">
    <property type="entry name" value="FGGY_N"/>
    <property type="match status" value="1"/>
</dbReference>
<dbReference type="Pfam" id="PF02782">
    <property type="entry name" value="FGGY_C"/>
    <property type="match status" value="1"/>
</dbReference>
<dbReference type="InterPro" id="IPR043129">
    <property type="entry name" value="ATPase_NBD"/>
</dbReference>
<feature type="domain" description="Carbohydrate kinase FGGY N-terminal" evidence="5">
    <location>
        <begin position="5"/>
        <end position="233"/>
    </location>
</feature>
<evidence type="ECO:0000256" key="4">
    <source>
        <dbReference type="ARBA" id="ARBA00022777"/>
    </source>
</evidence>
<accession>A0ABW2HN71</accession>
<dbReference type="PIRSF" id="PIRSF000538">
    <property type="entry name" value="GlpK"/>
    <property type="match status" value="1"/>
</dbReference>
<feature type="domain" description="Carbohydrate kinase FGGY C-terminal" evidence="6">
    <location>
        <begin position="246"/>
        <end position="431"/>
    </location>
</feature>
<dbReference type="InterPro" id="IPR050406">
    <property type="entry name" value="FGGY_Carb_Kinase"/>
</dbReference>
<keyword evidence="2" id="KW-0859">Xylose metabolism</keyword>
<evidence type="ECO:0000259" key="5">
    <source>
        <dbReference type="Pfam" id="PF00370"/>
    </source>
</evidence>